<keyword evidence="6" id="KW-0106">Calcium</keyword>
<evidence type="ECO:0000256" key="7">
    <source>
        <dbReference type="SAM" id="SignalP"/>
    </source>
</evidence>
<dbReference type="AlphaFoldDB" id="A0A9X1UZP1"/>
<dbReference type="GO" id="GO:0004065">
    <property type="term" value="F:arylsulfatase activity"/>
    <property type="evidence" value="ECO:0007669"/>
    <property type="project" value="TreeGrafter"/>
</dbReference>
<evidence type="ECO:0000256" key="6">
    <source>
        <dbReference type="ARBA" id="ARBA00022837"/>
    </source>
</evidence>
<dbReference type="EMBL" id="JAJSON010000025">
    <property type="protein sequence ID" value="MCG9972559.1"/>
    <property type="molecule type" value="Genomic_DNA"/>
</dbReference>
<dbReference type="InterPro" id="IPR017850">
    <property type="entry name" value="Alkaline_phosphatase_core_sf"/>
</dbReference>
<keyword evidence="3" id="KW-0479">Metal-binding</keyword>
<organism evidence="9 10">
    <name type="scientific">Christiangramia crocea</name>
    <dbReference type="NCBI Taxonomy" id="2904124"/>
    <lineage>
        <taxon>Bacteria</taxon>
        <taxon>Pseudomonadati</taxon>
        <taxon>Bacteroidota</taxon>
        <taxon>Flavobacteriia</taxon>
        <taxon>Flavobacteriales</taxon>
        <taxon>Flavobacteriaceae</taxon>
        <taxon>Christiangramia</taxon>
    </lineage>
</organism>
<dbReference type="PANTHER" id="PTHR42693:SF42">
    <property type="entry name" value="ARYLSULFATASE G"/>
    <property type="match status" value="1"/>
</dbReference>
<dbReference type="InterPro" id="IPR024607">
    <property type="entry name" value="Sulfatase_CS"/>
</dbReference>
<dbReference type="Gene3D" id="3.40.720.10">
    <property type="entry name" value="Alkaline Phosphatase, subunit A"/>
    <property type="match status" value="1"/>
</dbReference>
<gene>
    <name evidence="9" type="ORF">LU635_12990</name>
</gene>
<comment type="similarity">
    <text evidence="2">Belongs to the sulfatase family.</text>
</comment>
<dbReference type="SUPFAM" id="SSF53649">
    <property type="entry name" value="Alkaline phosphatase-like"/>
    <property type="match status" value="1"/>
</dbReference>
<proteinExistence type="inferred from homology"/>
<evidence type="ECO:0000313" key="10">
    <source>
        <dbReference type="Proteomes" id="UP001139344"/>
    </source>
</evidence>
<accession>A0A9X1UZP1</accession>
<evidence type="ECO:0000313" key="9">
    <source>
        <dbReference type="EMBL" id="MCG9972559.1"/>
    </source>
</evidence>
<dbReference type="RefSeq" id="WP_240099925.1">
    <property type="nucleotide sequence ID" value="NZ_JAJSON010000025.1"/>
</dbReference>
<protein>
    <submittedName>
        <fullName evidence="9">Sulfatase</fullName>
    </submittedName>
</protein>
<dbReference type="Gene3D" id="3.30.1120.10">
    <property type="match status" value="1"/>
</dbReference>
<dbReference type="InterPro" id="IPR050738">
    <property type="entry name" value="Sulfatase"/>
</dbReference>
<dbReference type="Pfam" id="PF00884">
    <property type="entry name" value="Sulfatase"/>
    <property type="match status" value="1"/>
</dbReference>
<keyword evidence="10" id="KW-1185">Reference proteome</keyword>
<evidence type="ECO:0000256" key="1">
    <source>
        <dbReference type="ARBA" id="ARBA00001913"/>
    </source>
</evidence>
<comment type="caution">
    <text evidence="9">The sequence shown here is derived from an EMBL/GenBank/DDBJ whole genome shotgun (WGS) entry which is preliminary data.</text>
</comment>
<sequence>MIRNKNFGYMLILVAMILCTGITHAQAPVQEKPNILLIIADDLGYTDLGVYGSSFYETPNLDRLARDGVIFTDGYANCPVCSPSRASIQTGKYPVKTGVTDWIKGRKAYKGTTPNDRWIVPDTDYELKLEETTIAEALKPNGYSTAFIGKWHLGETEEFWPEFQGYNINIAGWSKGSPNKSGDANGYFSPYGNPRLKDGPVGEHLPDRLTSETISILQNRDNSKPFFVCLSYYSVHGPLMAKEKDIDDYRDKREIMGITQDEEFLKDQEWMKAASGNPKEYKERIKQANPTYAAMVRSLDENVGRIISYLKENGEYNHTLIVFISDNGGLSTKEGSPTSNLPLSKGKGWTYEGGIRVPFFIKQPDQTRGIVSHVPITGADIFPTLLQYAGVKNTYSDIDGMDLSLILNGQNPEDPRPLFFHYPHYGNQGGNPASAVRYGDLKLIHDLELDAYELYDLENDISEKNNLIEELPEKAEMMKLMLSNWLDKNYDRELKPNPEWTEIDKTLETTN</sequence>
<dbReference type="InterPro" id="IPR000917">
    <property type="entry name" value="Sulfatase_N"/>
</dbReference>
<dbReference type="PANTHER" id="PTHR42693">
    <property type="entry name" value="ARYLSULFATASE FAMILY MEMBER"/>
    <property type="match status" value="1"/>
</dbReference>
<dbReference type="GO" id="GO:0046872">
    <property type="term" value="F:metal ion binding"/>
    <property type="evidence" value="ECO:0007669"/>
    <property type="project" value="UniProtKB-KW"/>
</dbReference>
<feature type="domain" description="Sulfatase N-terminal" evidence="8">
    <location>
        <begin position="33"/>
        <end position="391"/>
    </location>
</feature>
<dbReference type="Proteomes" id="UP001139344">
    <property type="component" value="Unassembled WGS sequence"/>
</dbReference>
<reference evidence="9" key="1">
    <citation type="submission" date="2021-12" db="EMBL/GenBank/DDBJ databases">
        <title>Description of Gramella crocea sp. nov., a new bacterium isolated from activated sludge.</title>
        <authorList>
            <person name="Zhang X."/>
        </authorList>
    </citation>
    <scope>NUCLEOTIDE SEQUENCE</scope>
    <source>
        <strain evidence="9">YB25</strain>
    </source>
</reference>
<keyword evidence="5" id="KW-0378">Hydrolase</keyword>
<keyword evidence="4 7" id="KW-0732">Signal</keyword>
<comment type="cofactor">
    <cofactor evidence="1">
        <name>Ca(2+)</name>
        <dbReference type="ChEBI" id="CHEBI:29108"/>
    </cofactor>
</comment>
<evidence type="ECO:0000256" key="3">
    <source>
        <dbReference type="ARBA" id="ARBA00022723"/>
    </source>
</evidence>
<evidence type="ECO:0000259" key="8">
    <source>
        <dbReference type="Pfam" id="PF00884"/>
    </source>
</evidence>
<feature type="chain" id="PRO_5040984939" evidence="7">
    <location>
        <begin position="26"/>
        <end position="511"/>
    </location>
</feature>
<evidence type="ECO:0000256" key="4">
    <source>
        <dbReference type="ARBA" id="ARBA00022729"/>
    </source>
</evidence>
<evidence type="ECO:0000256" key="2">
    <source>
        <dbReference type="ARBA" id="ARBA00008779"/>
    </source>
</evidence>
<evidence type="ECO:0000256" key="5">
    <source>
        <dbReference type="ARBA" id="ARBA00022801"/>
    </source>
</evidence>
<dbReference type="PROSITE" id="PS00149">
    <property type="entry name" value="SULFATASE_2"/>
    <property type="match status" value="1"/>
</dbReference>
<dbReference type="CDD" id="cd16144">
    <property type="entry name" value="ARS_like"/>
    <property type="match status" value="1"/>
</dbReference>
<feature type="signal peptide" evidence="7">
    <location>
        <begin position="1"/>
        <end position="25"/>
    </location>
</feature>
<name>A0A9X1UZP1_9FLAO</name>